<keyword evidence="2 4" id="KW-0238">DNA-binding</keyword>
<protein>
    <submittedName>
        <fullName evidence="6">TetR/AcrR family transcriptional regulator</fullName>
    </submittedName>
</protein>
<evidence type="ECO:0000256" key="3">
    <source>
        <dbReference type="ARBA" id="ARBA00023163"/>
    </source>
</evidence>
<comment type="caution">
    <text evidence="6">The sequence shown here is derived from an EMBL/GenBank/DDBJ whole genome shotgun (WGS) entry which is preliminary data.</text>
</comment>
<dbReference type="SUPFAM" id="SSF46689">
    <property type="entry name" value="Homeodomain-like"/>
    <property type="match status" value="1"/>
</dbReference>
<evidence type="ECO:0000313" key="6">
    <source>
        <dbReference type="EMBL" id="MFC7613669.1"/>
    </source>
</evidence>
<organism evidence="6 7">
    <name type="scientific">Actinokineospora soli</name>
    <dbReference type="NCBI Taxonomy" id="1048753"/>
    <lineage>
        <taxon>Bacteria</taxon>
        <taxon>Bacillati</taxon>
        <taxon>Actinomycetota</taxon>
        <taxon>Actinomycetes</taxon>
        <taxon>Pseudonocardiales</taxon>
        <taxon>Pseudonocardiaceae</taxon>
        <taxon>Actinokineospora</taxon>
    </lineage>
</organism>
<evidence type="ECO:0000313" key="7">
    <source>
        <dbReference type="Proteomes" id="UP001596512"/>
    </source>
</evidence>
<dbReference type="Gene3D" id="1.10.357.10">
    <property type="entry name" value="Tetracycline Repressor, domain 2"/>
    <property type="match status" value="1"/>
</dbReference>
<proteinExistence type="predicted"/>
<dbReference type="InterPro" id="IPR001647">
    <property type="entry name" value="HTH_TetR"/>
</dbReference>
<dbReference type="InterPro" id="IPR049484">
    <property type="entry name" value="Rv0078-like_C"/>
</dbReference>
<keyword evidence="3" id="KW-0804">Transcription</keyword>
<keyword evidence="1" id="KW-0805">Transcription regulation</keyword>
<evidence type="ECO:0000256" key="4">
    <source>
        <dbReference type="PROSITE-ProRule" id="PRU00335"/>
    </source>
</evidence>
<accession>A0ABW2TJU5</accession>
<dbReference type="Proteomes" id="UP001596512">
    <property type="component" value="Unassembled WGS sequence"/>
</dbReference>
<dbReference type="EMBL" id="JBHTEY010000004">
    <property type="protein sequence ID" value="MFC7613669.1"/>
    <property type="molecule type" value="Genomic_DNA"/>
</dbReference>
<dbReference type="Pfam" id="PF00440">
    <property type="entry name" value="TetR_N"/>
    <property type="match status" value="1"/>
</dbReference>
<feature type="DNA-binding region" description="H-T-H motif" evidence="4">
    <location>
        <begin position="36"/>
        <end position="55"/>
    </location>
</feature>
<dbReference type="PROSITE" id="PS50977">
    <property type="entry name" value="HTH_TETR_2"/>
    <property type="match status" value="1"/>
</dbReference>
<keyword evidence="7" id="KW-1185">Reference proteome</keyword>
<feature type="domain" description="HTH tetR-type" evidence="5">
    <location>
        <begin position="13"/>
        <end position="73"/>
    </location>
</feature>
<dbReference type="Pfam" id="PF21351">
    <property type="entry name" value="TetR_C_41"/>
    <property type="match status" value="1"/>
</dbReference>
<dbReference type="InterPro" id="IPR009057">
    <property type="entry name" value="Homeodomain-like_sf"/>
</dbReference>
<evidence type="ECO:0000259" key="5">
    <source>
        <dbReference type="PROSITE" id="PS50977"/>
    </source>
</evidence>
<name>A0ABW2TJU5_9PSEU</name>
<dbReference type="PRINTS" id="PR00455">
    <property type="entry name" value="HTHTETR"/>
</dbReference>
<dbReference type="PANTHER" id="PTHR47506:SF6">
    <property type="entry name" value="HTH-TYPE TRANSCRIPTIONAL REPRESSOR NEMR"/>
    <property type="match status" value="1"/>
</dbReference>
<dbReference type="PANTHER" id="PTHR47506">
    <property type="entry name" value="TRANSCRIPTIONAL REGULATORY PROTEIN"/>
    <property type="match status" value="1"/>
</dbReference>
<reference evidence="7" key="1">
    <citation type="journal article" date="2019" name="Int. J. Syst. Evol. Microbiol.">
        <title>The Global Catalogue of Microorganisms (GCM) 10K type strain sequencing project: providing services to taxonomists for standard genome sequencing and annotation.</title>
        <authorList>
            <consortium name="The Broad Institute Genomics Platform"/>
            <consortium name="The Broad Institute Genome Sequencing Center for Infectious Disease"/>
            <person name="Wu L."/>
            <person name="Ma J."/>
        </authorList>
    </citation>
    <scope>NUCLEOTIDE SEQUENCE [LARGE SCALE GENOMIC DNA]</scope>
    <source>
        <strain evidence="7">JCM 17695</strain>
    </source>
</reference>
<gene>
    <name evidence="6" type="ORF">ACFQV2_08765</name>
</gene>
<sequence length="203" mass="22208">MRVTRSRREQYSEATRAAILEAATRRFATDGFTATGLEDIAGDIQATRGAVYHHFASKRAVFEAVLEEQEIAAITRTRAAQARESDPWRGALAAMNEFLDLCLDPVYRRIAWLEGPIALGWSAWQAAEEKYAYAHIEEVLTGLVSAGLLDPLPVGTATHICFTVLGSAGMALAQAAPEDRERLRAEYADVLGRMISGLRTRAG</sequence>
<evidence type="ECO:0000256" key="2">
    <source>
        <dbReference type="ARBA" id="ARBA00023125"/>
    </source>
</evidence>
<evidence type="ECO:0000256" key="1">
    <source>
        <dbReference type="ARBA" id="ARBA00023015"/>
    </source>
</evidence>